<keyword evidence="1" id="KW-1133">Transmembrane helix</keyword>
<comment type="caution">
    <text evidence="2">The sequence shown here is derived from an EMBL/GenBank/DDBJ whole genome shotgun (WGS) entry which is preliminary data.</text>
</comment>
<dbReference type="EMBL" id="NITV01000013">
    <property type="protein sequence ID" value="PDO83374.1"/>
    <property type="molecule type" value="Genomic_DNA"/>
</dbReference>
<keyword evidence="3" id="KW-1185">Reference proteome</keyword>
<gene>
    <name evidence="2" type="ORF">BK796_20585</name>
</gene>
<evidence type="ECO:0000313" key="2">
    <source>
        <dbReference type="EMBL" id="PDO83374.1"/>
    </source>
</evidence>
<evidence type="ECO:0008006" key="4">
    <source>
        <dbReference type="Google" id="ProtNLM"/>
    </source>
</evidence>
<protein>
    <recommendedName>
        <fullName evidence="4">Chemotaxis methyl-accepting receptor HlyB-like 4HB MCP domain-containing protein</fullName>
    </recommendedName>
</protein>
<accession>A0ABX4IJH8</accession>
<sequence length="233" mass="26875">MKLYFLLLKLRGKKMDANTFTVIGAFTVAIISGLLAMTASLSAKEKEIKLTIYEKLGIDTHTILERIHNNSQCMRLVFEKANNPNRESLIEAEEAYALDIDKIRELRVRIKFFDEGCFKKYENILVLHGSLSPEITGRAKSGQKAIHPSVNYTKEEIEYYKKQLDILINKIDETKEYITNKTAKEYNKTISSSKRIIFVTILLIVIFIITFILIPLKYHENKAEKEKVTLVHS</sequence>
<keyword evidence="1" id="KW-0472">Membrane</keyword>
<name>A0ABX4IJH8_9ENTR</name>
<organism evidence="2 3">
    <name type="scientific">Kosakonia pseudosacchari</name>
    <dbReference type="NCBI Taxonomy" id="1646340"/>
    <lineage>
        <taxon>Bacteria</taxon>
        <taxon>Pseudomonadati</taxon>
        <taxon>Pseudomonadota</taxon>
        <taxon>Gammaproteobacteria</taxon>
        <taxon>Enterobacterales</taxon>
        <taxon>Enterobacteriaceae</taxon>
        <taxon>Kosakonia</taxon>
    </lineage>
</organism>
<proteinExistence type="predicted"/>
<dbReference type="Proteomes" id="UP000219642">
    <property type="component" value="Unassembled WGS sequence"/>
</dbReference>
<keyword evidence="1" id="KW-0812">Transmembrane</keyword>
<reference evidence="2 3" key="1">
    <citation type="submission" date="2017-06" db="EMBL/GenBank/DDBJ databases">
        <title>Draft genome sequence of nitrogen-fixing Kosakonia pseudosacchari strain NN143 isolated from sugarcane roots.</title>
        <authorList>
            <person name="Li Y."/>
            <person name="Li S."/>
            <person name="Lin L."/>
            <person name="Wu X."/>
            <person name="Yang L."/>
            <person name="Li Y."/>
            <person name="An Q."/>
        </authorList>
    </citation>
    <scope>NUCLEOTIDE SEQUENCE [LARGE SCALE GENOMIC DNA]</scope>
    <source>
        <strain evidence="2 3">NN143</strain>
    </source>
</reference>
<evidence type="ECO:0000313" key="3">
    <source>
        <dbReference type="Proteomes" id="UP000219642"/>
    </source>
</evidence>
<feature type="transmembrane region" description="Helical" evidence="1">
    <location>
        <begin position="20"/>
        <end position="41"/>
    </location>
</feature>
<evidence type="ECO:0000256" key="1">
    <source>
        <dbReference type="SAM" id="Phobius"/>
    </source>
</evidence>
<feature type="transmembrane region" description="Helical" evidence="1">
    <location>
        <begin position="196"/>
        <end position="216"/>
    </location>
</feature>